<feature type="transmembrane region" description="Helical" evidence="5">
    <location>
        <begin position="293"/>
        <end position="312"/>
    </location>
</feature>
<reference evidence="9" key="1">
    <citation type="journal article" date="2017" name="bioRxiv">
        <title>Comparative analysis of the genomes of Stylophora pistillata and Acropora digitifera provides evidence for extensive differences between species of corals.</title>
        <authorList>
            <person name="Voolstra C.R."/>
            <person name="Li Y."/>
            <person name="Liew Y.J."/>
            <person name="Baumgarten S."/>
            <person name="Zoccola D."/>
            <person name="Flot J.-F."/>
            <person name="Tambutte S."/>
            <person name="Allemand D."/>
            <person name="Aranda M."/>
        </authorList>
    </citation>
    <scope>NUCLEOTIDE SEQUENCE [LARGE SCALE GENOMIC DNA]</scope>
</reference>
<dbReference type="InterPro" id="IPR001611">
    <property type="entry name" value="Leu-rich_rpt"/>
</dbReference>
<dbReference type="PANTHER" id="PTHR11360:SF284">
    <property type="entry name" value="EG:103B4.3 PROTEIN-RELATED"/>
    <property type="match status" value="1"/>
</dbReference>
<feature type="transmembrane region" description="Helical" evidence="5">
    <location>
        <begin position="324"/>
        <end position="345"/>
    </location>
</feature>
<feature type="transmembrane region" description="Helical" evidence="5">
    <location>
        <begin position="259"/>
        <end position="281"/>
    </location>
</feature>
<keyword evidence="5" id="KW-0472">Membrane</keyword>
<evidence type="ECO:0000256" key="5">
    <source>
        <dbReference type="SAM" id="Phobius"/>
    </source>
</evidence>
<dbReference type="GO" id="GO:0008028">
    <property type="term" value="F:monocarboxylic acid transmembrane transporter activity"/>
    <property type="evidence" value="ECO:0007669"/>
    <property type="project" value="TreeGrafter"/>
</dbReference>
<protein>
    <submittedName>
        <fullName evidence="8">Monocarboxylate transporter 10</fullName>
    </submittedName>
</protein>
<comment type="subcellular location">
    <subcellularLocation>
        <location evidence="2">Cytoplasm</location>
    </subcellularLocation>
    <subcellularLocation>
        <location evidence="1">Membrane</location>
        <topology evidence="1">Multi-pass membrane protein</topology>
    </subcellularLocation>
</comment>
<dbReference type="GO" id="GO:0016020">
    <property type="term" value="C:membrane"/>
    <property type="evidence" value="ECO:0007669"/>
    <property type="project" value="UniProtKB-SubCell"/>
</dbReference>
<comment type="caution">
    <text evidence="8">The sequence shown here is derived from an EMBL/GenBank/DDBJ whole genome shotgun (WGS) entry which is preliminary data.</text>
</comment>
<sequence>MPTRNLDVTRSHSSTNIENLTSIPVGGSITLINYNHTQLPDECTTSSAKDRGWAWVVCAGSFFVMFMVYGIHTSFGVLLVVLLDHFKANKASTAWIGSISVNLLFLFSPVTSSLAGRYGVRVVTIAGGIVMSVGLFLSSYAPSLLFLYISYGLLLGIGTSLCATMALIVSADYFDKHLSLATGIVASGSSFGTVIFPPTLQLIVQRYGWESSFRIMGLGGIMMAITGLVYRSVNRQNHVPLGAERNQCFDMSVLNNRGFVLWTVATTIAGFGYFIPHFFLVRHSEDLGIPLSQGSWLISYLGISSALGRLLFGRISDACSFKNIHIYRSCMFLSGLASVLCPLASSYWALVVYVVVLGILDGSYIGLMSIVTLDIVGVHKIAPAWGILFFCQSFTYLLGPPTAEEATAMKVLKVLIPGTELVGSHTVYYIEVYIREYSWLVARRYREFYDLHEKLVKSSGIDRSLIPPKKYFGFLQPEYVERRRQALEAYFETLLSRFGENLPKELLEFLETDKFDVCGVTHTLAKELFLTDSHFRHGDIGNLYDFLYQLKHLKASGNKKLVELSDNMTLKCNLGIFKSLETLEIDNCEVEPLEGLSFIQSQIEKLAVHQSIHLLKALSNLVELDFSYNKISSLGNNLNTRLGNIKKLNLAGNELNNVEGLDKMYSLTVLNLSENFFTDIGAILTLGELPCLEILDFRDNAMTREPLYRVRVFAAFDDRAEQKSTFCLIVTDETKIKFNVIADQNKVDYPKKPVSLELDGQHPSYREMNKIRELLQEELNFEIINYPTPPHYSVSKRSNKKGRSIDRVIALDSETEEQSSTPVTESNSSVDESDAEFRSRVEKIRQIGGDAWLTLYDEVHSEEEMTQVQPNGEVSSTGDRSHTEPVNDQQSPKHDTIGGNFESPDSPTEEQGTAGARRGNETHPSRLQFGFAPELEKLVHDRVESSADLTSGTYMVEVEGEVHNEGSTEERMVGVDLSKGVIFEIQITTGKTFAKHNLEDISSVDILELHDTFCVDIRDIYSKEWRRHYADDSDNCVHNRDYRQVARYRMRSMEDAAELFVLLYKFITERSSKDAIPSIDIQEPLAEIFSANIVEWPNPLGVQQDLLHKYLDDFLQEPDKKQGLHCTEVNSLDTRRMQRVQNIYQTLHAEFIDVGCLRHDRSGPSPERVRLILWSGCLPYVYPDHELPICLLMTNLNIYLFHSSHLDSPERIHTLATYSDLQDVLHCFYSFPVQELNEVVFGLYDQGFRLEVKLDGPRGTFTIITRDAEKTDRFLGTLRDVLGEPLNEEPSNVRAFRRQFSSGSLPKLSFPTEDKIDKLKQELAKFGKASSTAENQHLLMYSIVREIPDFALLNVQESADLTKMLRSLIVTNSEIYLCDEDHVHWPLPSFVRAPPSTPQWVVTKSQQISKIIGLEVFELKGNVCDFFGEFGLSLIFDCDESGTPSPGEQHSWHLIFRAADERTQLQRSLSQVWKDNFQADLKITHSKPKSFPVLQEKREEKGLLESTSSNGAQTHLGTPVEPKFKKTHRRVGSDFLPIFKPNMLNSLESLVALDRKVLDGFFHKWISQKQSDEGETLLHVLWTGCTPYLYPSLEFKVCILLSNLYVYILADKEHKVSINKQKGIKLKISEDTDFTDVKPTICFNFIPITQLRQVCVGLFDQTLRIETELKKNTFTLITRDFKLTSTFLERLGAILSSRHRGDSSPLSRSDTMLTSIYDSQSTADHDPNAFPKADYQHTNGGVRFVYPNDDTLEIVKDAIAEFSRQSVHCLELKHVVILVYLLVFHETETAREEPRTLVIMDKSLCLCIEDHVNYPLPLFATGLPENPQYDVQDLRDIQSLSRVEFSDFNSCDFTMVFSPTRPQDEDAPDGFDSASMGELCVITHHLPDPDERDICWKIVAQTYEEKEKALSLICKLWADIHGGALPVMKATR</sequence>
<accession>A0A2B4RX91</accession>
<evidence type="ECO:0000259" key="7">
    <source>
        <dbReference type="PROSITE" id="PS50850"/>
    </source>
</evidence>
<dbReference type="FunFam" id="3.30.1520.10:FF:000020">
    <property type="entry name" value="nischarin isoform X1"/>
    <property type="match status" value="1"/>
</dbReference>
<dbReference type="PROSITE" id="PS50850">
    <property type="entry name" value="MFS"/>
    <property type="match status" value="1"/>
</dbReference>
<evidence type="ECO:0000313" key="9">
    <source>
        <dbReference type="Proteomes" id="UP000225706"/>
    </source>
</evidence>
<dbReference type="Gene3D" id="3.30.1520.10">
    <property type="entry name" value="Phox-like domain"/>
    <property type="match status" value="1"/>
</dbReference>
<dbReference type="GO" id="GO:0005737">
    <property type="term" value="C:cytoplasm"/>
    <property type="evidence" value="ECO:0007669"/>
    <property type="project" value="UniProtKB-SubCell"/>
</dbReference>
<dbReference type="InterPro" id="IPR001683">
    <property type="entry name" value="PX_dom"/>
</dbReference>
<dbReference type="SMART" id="SM00312">
    <property type="entry name" value="PX"/>
    <property type="match status" value="1"/>
</dbReference>
<dbReference type="Pfam" id="PF00787">
    <property type="entry name" value="PX"/>
    <property type="match status" value="1"/>
</dbReference>
<feature type="transmembrane region" description="Helical" evidence="5">
    <location>
        <begin position="180"/>
        <end position="200"/>
    </location>
</feature>
<dbReference type="CDD" id="cd17352">
    <property type="entry name" value="MFS_MCT_SLC16"/>
    <property type="match status" value="1"/>
</dbReference>
<feature type="region of interest" description="Disordered" evidence="4">
    <location>
        <begin position="863"/>
        <end position="926"/>
    </location>
</feature>
<feature type="transmembrane region" description="Helical" evidence="5">
    <location>
        <begin position="122"/>
        <end position="141"/>
    </location>
</feature>
<evidence type="ECO:0000256" key="4">
    <source>
        <dbReference type="SAM" id="MobiDB-lite"/>
    </source>
</evidence>
<evidence type="ECO:0000256" key="1">
    <source>
        <dbReference type="ARBA" id="ARBA00004141"/>
    </source>
</evidence>
<dbReference type="Pfam" id="PF23142">
    <property type="entry name" value="PH_PLEKHM2"/>
    <property type="match status" value="1"/>
</dbReference>
<dbReference type="PROSITE" id="PS50195">
    <property type="entry name" value="PX"/>
    <property type="match status" value="1"/>
</dbReference>
<dbReference type="InterPro" id="IPR036259">
    <property type="entry name" value="MFS_trans_sf"/>
</dbReference>
<evidence type="ECO:0000313" key="8">
    <source>
        <dbReference type="EMBL" id="PFX21393.1"/>
    </source>
</evidence>
<feature type="domain" description="Major facilitator superfamily (MFS) profile" evidence="7">
    <location>
        <begin position="54"/>
        <end position="435"/>
    </location>
</feature>
<feature type="compositionally biased region" description="Polar residues" evidence="4">
    <location>
        <begin position="818"/>
        <end position="830"/>
    </location>
</feature>
<keyword evidence="9" id="KW-1185">Reference proteome</keyword>
<dbReference type="SUPFAM" id="SSF52058">
    <property type="entry name" value="L domain-like"/>
    <property type="match status" value="1"/>
</dbReference>
<feature type="compositionally biased region" description="Polar residues" evidence="4">
    <location>
        <begin position="866"/>
        <end position="878"/>
    </location>
</feature>
<dbReference type="InterPro" id="IPR020846">
    <property type="entry name" value="MFS_dom"/>
</dbReference>
<feature type="transmembrane region" description="Helical" evidence="5">
    <location>
        <begin position="94"/>
        <end position="115"/>
    </location>
</feature>
<feature type="transmembrane region" description="Helical" evidence="5">
    <location>
        <begin position="53"/>
        <end position="82"/>
    </location>
</feature>
<dbReference type="InterPro" id="IPR036871">
    <property type="entry name" value="PX_dom_sf"/>
</dbReference>
<dbReference type="Gene3D" id="1.20.1250.20">
    <property type="entry name" value="MFS general substrate transporter like domains"/>
    <property type="match status" value="2"/>
</dbReference>
<dbReference type="InterPro" id="IPR057714">
    <property type="entry name" value="PH_NISCH_C"/>
</dbReference>
<dbReference type="EMBL" id="LSMT01000278">
    <property type="protein sequence ID" value="PFX21393.1"/>
    <property type="molecule type" value="Genomic_DNA"/>
</dbReference>
<dbReference type="SUPFAM" id="SSF103473">
    <property type="entry name" value="MFS general substrate transporter"/>
    <property type="match status" value="1"/>
</dbReference>
<dbReference type="PANTHER" id="PTHR11360">
    <property type="entry name" value="MONOCARBOXYLATE TRANSPORTER"/>
    <property type="match status" value="1"/>
</dbReference>
<dbReference type="GO" id="GO:0035091">
    <property type="term" value="F:phosphatidylinositol binding"/>
    <property type="evidence" value="ECO:0007669"/>
    <property type="project" value="InterPro"/>
</dbReference>
<feature type="compositionally biased region" description="Basic and acidic residues" evidence="4">
    <location>
        <begin position="879"/>
        <end position="896"/>
    </location>
</feature>
<feature type="domain" description="PX" evidence="6">
    <location>
        <begin position="406"/>
        <end position="517"/>
    </location>
</feature>
<dbReference type="Pfam" id="PF25625">
    <property type="entry name" value="PH_NISCH_C"/>
    <property type="match status" value="2"/>
</dbReference>
<feature type="transmembrane region" description="Helical" evidence="5">
    <location>
        <begin position="212"/>
        <end position="230"/>
    </location>
</feature>
<name>A0A2B4RX91_STYPI</name>
<dbReference type="InterPro" id="IPR011701">
    <property type="entry name" value="MFS"/>
</dbReference>
<organism evidence="8 9">
    <name type="scientific">Stylophora pistillata</name>
    <name type="common">Smooth cauliflower coral</name>
    <dbReference type="NCBI Taxonomy" id="50429"/>
    <lineage>
        <taxon>Eukaryota</taxon>
        <taxon>Metazoa</taxon>
        <taxon>Cnidaria</taxon>
        <taxon>Anthozoa</taxon>
        <taxon>Hexacorallia</taxon>
        <taxon>Scleractinia</taxon>
        <taxon>Astrocoeniina</taxon>
        <taxon>Pocilloporidae</taxon>
        <taxon>Stylophora</taxon>
    </lineage>
</organism>
<dbReference type="InterPro" id="IPR057288">
    <property type="entry name" value="PH_PLEKHM2"/>
</dbReference>
<keyword evidence="3" id="KW-0963">Cytoplasm</keyword>
<dbReference type="SUPFAM" id="SSF64268">
    <property type="entry name" value="PX domain"/>
    <property type="match status" value="1"/>
</dbReference>
<evidence type="ECO:0000256" key="2">
    <source>
        <dbReference type="ARBA" id="ARBA00004496"/>
    </source>
</evidence>
<feature type="region of interest" description="Disordered" evidence="4">
    <location>
        <begin position="810"/>
        <end position="835"/>
    </location>
</feature>
<dbReference type="Proteomes" id="UP000225706">
    <property type="component" value="Unassembled WGS sequence"/>
</dbReference>
<keyword evidence="5" id="KW-1133">Transmembrane helix</keyword>
<keyword evidence="5" id="KW-0812">Transmembrane</keyword>
<dbReference type="PROSITE" id="PS51450">
    <property type="entry name" value="LRR"/>
    <property type="match status" value="3"/>
</dbReference>
<dbReference type="InterPro" id="IPR032675">
    <property type="entry name" value="LRR_dom_sf"/>
</dbReference>
<dbReference type="Pfam" id="PF07690">
    <property type="entry name" value="MFS_1"/>
    <property type="match status" value="1"/>
</dbReference>
<feature type="transmembrane region" description="Helical" evidence="5">
    <location>
        <begin position="147"/>
        <end position="168"/>
    </location>
</feature>
<evidence type="ECO:0000259" key="6">
    <source>
        <dbReference type="PROSITE" id="PS50195"/>
    </source>
</evidence>
<evidence type="ECO:0000256" key="3">
    <source>
        <dbReference type="ARBA" id="ARBA00022490"/>
    </source>
</evidence>
<proteinExistence type="predicted"/>
<gene>
    <name evidence="8" type="primary">slc16a10</name>
    <name evidence="8" type="ORF">AWC38_SpisGene14115</name>
</gene>
<dbReference type="OrthoDB" id="2213137at2759"/>
<dbReference type="Gene3D" id="3.80.10.10">
    <property type="entry name" value="Ribonuclease Inhibitor"/>
    <property type="match status" value="1"/>
</dbReference>
<dbReference type="InterPro" id="IPR050327">
    <property type="entry name" value="Proton-linked_MCT"/>
</dbReference>